<feature type="binding site" evidence="8">
    <location>
        <position position="157"/>
    </location>
    <ligand>
        <name>substrate</name>
    </ligand>
</feature>
<dbReference type="SUPFAM" id="SSF51445">
    <property type="entry name" value="(Trans)glycosidases"/>
    <property type="match status" value="1"/>
</dbReference>
<evidence type="ECO:0000256" key="9">
    <source>
        <dbReference type="PIRSR" id="PIRSR001084-3"/>
    </source>
</evidence>
<evidence type="ECO:0000313" key="14">
    <source>
        <dbReference type="Proteomes" id="UP000501830"/>
    </source>
</evidence>
<evidence type="ECO:0000256" key="7">
    <source>
        <dbReference type="PIRSR" id="PIRSR001084-1"/>
    </source>
</evidence>
<dbReference type="SUPFAM" id="SSF52317">
    <property type="entry name" value="Class I glutamine amidotransferase-like"/>
    <property type="match status" value="1"/>
</dbReference>
<feature type="binding site" evidence="9">
    <location>
        <position position="165"/>
    </location>
    <ligand>
        <name>Zn(2+)</name>
        <dbReference type="ChEBI" id="CHEBI:29105"/>
    </ligand>
</feature>
<comment type="similarity">
    <text evidence="2 6">Belongs to the glycosyl hydrolase 42 family.</text>
</comment>
<dbReference type="InterPro" id="IPR029062">
    <property type="entry name" value="Class_I_gatase-like"/>
</dbReference>
<evidence type="ECO:0000256" key="6">
    <source>
        <dbReference type="PIRNR" id="PIRNR001084"/>
    </source>
</evidence>
<dbReference type="Gene3D" id="2.60.40.1180">
    <property type="entry name" value="Golgi alpha-mannosidase II"/>
    <property type="match status" value="1"/>
</dbReference>
<feature type="binding site" evidence="9">
    <location>
        <position position="168"/>
    </location>
    <ligand>
        <name>Zn(2+)</name>
        <dbReference type="ChEBI" id="CHEBI:29105"/>
    </ligand>
</feature>
<dbReference type="EMBL" id="CP049889">
    <property type="protein sequence ID" value="QIK51647.1"/>
    <property type="molecule type" value="Genomic_DNA"/>
</dbReference>
<feature type="domain" description="Glycoside hydrolase family 42 N-terminal" evidence="10">
    <location>
        <begin position="20"/>
        <end position="401"/>
    </location>
</feature>
<dbReference type="KEGG" id="jpo:G7058_06025"/>
<evidence type="ECO:0000256" key="1">
    <source>
        <dbReference type="ARBA" id="ARBA00001412"/>
    </source>
</evidence>
<evidence type="ECO:0000256" key="2">
    <source>
        <dbReference type="ARBA" id="ARBA00005940"/>
    </source>
</evidence>
<dbReference type="PIRSF" id="PIRSF001084">
    <property type="entry name" value="B-galactosidase"/>
    <property type="match status" value="1"/>
</dbReference>
<accession>A0A6G7WHF7</accession>
<keyword evidence="14" id="KW-1185">Reference proteome</keyword>
<evidence type="ECO:0000259" key="10">
    <source>
        <dbReference type="Pfam" id="PF02449"/>
    </source>
</evidence>
<dbReference type="InterPro" id="IPR017853">
    <property type="entry name" value="GH"/>
</dbReference>
<dbReference type="Pfam" id="PF02449">
    <property type="entry name" value="Glyco_hydro_42"/>
    <property type="match status" value="1"/>
</dbReference>
<organism evidence="13 14">
    <name type="scientific">Jeotgalibaca porci</name>
    <dbReference type="NCBI Taxonomy" id="1868793"/>
    <lineage>
        <taxon>Bacteria</taxon>
        <taxon>Bacillati</taxon>
        <taxon>Bacillota</taxon>
        <taxon>Bacilli</taxon>
        <taxon>Lactobacillales</taxon>
        <taxon>Carnobacteriaceae</taxon>
        <taxon>Jeotgalibaca</taxon>
    </lineage>
</organism>
<evidence type="ECO:0000256" key="4">
    <source>
        <dbReference type="ARBA" id="ARBA00022801"/>
    </source>
</evidence>
<evidence type="ECO:0000259" key="11">
    <source>
        <dbReference type="Pfam" id="PF08532"/>
    </source>
</evidence>
<reference evidence="13 14" key="1">
    <citation type="journal article" date="2017" name="Int. J. Syst. Evol. Microbiol.">
        <title>Jeotgalibaca porci sp. nov. and Jeotgalibaca arthritidis sp. nov., isolated from pigs, and emended description of the genus Jeotgalibaca.</title>
        <authorList>
            <person name="Zamora L."/>
            <person name="Perez-Sancho M."/>
            <person name="Dominguez L."/>
            <person name="Fernandez-Garayzabal J.F."/>
            <person name="Vela A.I."/>
        </authorList>
    </citation>
    <scope>NUCLEOTIDE SEQUENCE [LARGE SCALE GENOMIC DNA]</scope>
    <source>
        <strain evidence="13 14">CCUG 69148</strain>
    </source>
</reference>
<dbReference type="CDD" id="cd03143">
    <property type="entry name" value="A4_beta-galactosidase_middle_domain"/>
    <property type="match status" value="1"/>
</dbReference>
<evidence type="ECO:0000256" key="3">
    <source>
        <dbReference type="ARBA" id="ARBA00012756"/>
    </source>
</evidence>
<feature type="binding site" evidence="9">
    <location>
        <position position="123"/>
    </location>
    <ligand>
        <name>Zn(2+)</name>
        <dbReference type="ChEBI" id="CHEBI:29105"/>
    </ligand>
</feature>
<feature type="domain" description="Beta-galactosidase trimerisation" evidence="11">
    <location>
        <begin position="411"/>
        <end position="616"/>
    </location>
</feature>
<dbReference type="Proteomes" id="UP000501830">
    <property type="component" value="Chromosome"/>
</dbReference>
<name>A0A6G7WHF7_9LACT</name>
<evidence type="ECO:0000259" key="12">
    <source>
        <dbReference type="Pfam" id="PF08533"/>
    </source>
</evidence>
<keyword evidence="9" id="KW-0862">Zinc</keyword>
<dbReference type="Pfam" id="PF08533">
    <property type="entry name" value="Glyco_hydro_42C"/>
    <property type="match status" value="1"/>
</dbReference>
<dbReference type="GO" id="GO:0006012">
    <property type="term" value="P:galactose metabolic process"/>
    <property type="evidence" value="ECO:0007669"/>
    <property type="project" value="InterPro"/>
</dbReference>
<feature type="active site" description="Proton donor" evidence="7">
    <location>
        <position position="158"/>
    </location>
</feature>
<dbReference type="PANTHER" id="PTHR36447">
    <property type="entry name" value="BETA-GALACTOSIDASE GANA"/>
    <property type="match status" value="1"/>
</dbReference>
<feature type="binding site" evidence="8">
    <location>
        <position position="330"/>
    </location>
    <ligand>
        <name>substrate</name>
    </ligand>
</feature>
<evidence type="ECO:0000313" key="13">
    <source>
        <dbReference type="EMBL" id="QIK51647.1"/>
    </source>
</evidence>
<gene>
    <name evidence="13" type="ORF">G7058_06025</name>
</gene>
<dbReference type="GO" id="GO:0004565">
    <property type="term" value="F:beta-galactosidase activity"/>
    <property type="evidence" value="ECO:0007669"/>
    <property type="project" value="UniProtKB-EC"/>
</dbReference>
<dbReference type="InterPro" id="IPR013738">
    <property type="entry name" value="Beta_galactosidase_Trimer"/>
</dbReference>
<dbReference type="PANTHER" id="PTHR36447:SF1">
    <property type="entry name" value="BETA-GALACTOSIDASE GANA"/>
    <property type="match status" value="1"/>
</dbReference>
<dbReference type="GeneID" id="94552831"/>
<comment type="catalytic activity">
    <reaction evidence="1 6">
        <text>Hydrolysis of terminal non-reducing beta-D-galactose residues in beta-D-galactosides.</text>
        <dbReference type="EC" id="3.2.1.23"/>
    </reaction>
</comment>
<dbReference type="EC" id="3.2.1.23" evidence="3 6"/>
<dbReference type="Gene3D" id="3.40.50.880">
    <property type="match status" value="1"/>
</dbReference>
<keyword evidence="5 6" id="KW-0326">Glycosidase</keyword>
<feature type="binding site" evidence="8">
    <location>
        <position position="119"/>
    </location>
    <ligand>
        <name>substrate</name>
    </ligand>
</feature>
<dbReference type="RefSeq" id="WP_166062706.1">
    <property type="nucleotide sequence ID" value="NZ_CP049889.1"/>
</dbReference>
<dbReference type="AlphaFoldDB" id="A0A6G7WHF7"/>
<dbReference type="InterPro" id="IPR013780">
    <property type="entry name" value="Glyco_hydro_b"/>
</dbReference>
<dbReference type="InterPro" id="IPR013529">
    <property type="entry name" value="Glyco_hydro_42_N"/>
</dbReference>
<dbReference type="InterPro" id="IPR003476">
    <property type="entry name" value="Glyco_hydro_42"/>
</dbReference>
<protein>
    <recommendedName>
        <fullName evidence="3 6">Beta-galactosidase</fullName>
        <shortName evidence="6">Beta-gal</shortName>
        <ecNumber evidence="3 6">3.2.1.23</ecNumber>
    </recommendedName>
</protein>
<feature type="binding site" evidence="9">
    <location>
        <position position="163"/>
    </location>
    <ligand>
        <name>Zn(2+)</name>
        <dbReference type="ChEBI" id="CHEBI:29105"/>
    </ligand>
</feature>
<dbReference type="Pfam" id="PF08532">
    <property type="entry name" value="Glyco_hydro_42M"/>
    <property type="match status" value="1"/>
</dbReference>
<proteinExistence type="inferred from homology"/>
<evidence type="ECO:0000256" key="5">
    <source>
        <dbReference type="ARBA" id="ARBA00023295"/>
    </source>
</evidence>
<dbReference type="InterPro" id="IPR013739">
    <property type="entry name" value="Beta_galactosidase_C"/>
</dbReference>
<feature type="active site" description="Nucleophile" evidence="7">
    <location>
        <position position="322"/>
    </location>
</feature>
<dbReference type="GO" id="GO:0046872">
    <property type="term" value="F:metal ion binding"/>
    <property type="evidence" value="ECO:0007669"/>
    <property type="project" value="UniProtKB-KW"/>
</dbReference>
<evidence type="ECO:0000256" key="8">
    <source>
        <dbReference type="PIRSR" id="PIRSR001084-2"/>
    </source>
</evidence>
<sequence length="685" mass="79617">MKGLENIYATREKRFLHGGDYFPEQWLHLPEYLQEDIKLMQIANTNTFSIGMFAWSRLEPEEGVYDFEWLDEVIDRIHSFGGNVILATPSGAKPSWMAKKYPEIRRVNNRREQELQGRRHNHCFTAPIYREKIKMINRKLAERYQNHPAILMWHISNEYSGECHCNLCQEAFRLWVKNRYNHDLEAVNVAWWATFWSHRYSGWDEIESPSVLGEDAMHGLTLDWQRFVTDQTIDFYKEEIIPLRELTPHIPITTNFMADTADLIPFQALDYSKFAEHVDLISWDAYPAWHSDTQTDKELAVKVGFIDDLYRSLKQQPFYIMESTPSLVNWHDVNKAKRPGMHLLSSLQHVAHGSDSVMYFQWRKSRGASEKFHGAVVDHDNSTENRVFKDVQEVGAYLNKLEEVVGTNRDAEVAFIYDWENQWALQTIQGYSSESLRYPQTAQEHYRRFWERDIPVDVLNVNQDFTDYKLVVIPMLYMMKATFMEKVEAYVKAGGTVVMTYISGVVNENDLVYEGGWHEKLENVFGLTVTETDTYYPSDENSLNFQGKDYVVKDYATLLEQKTGEVIGTYGADFYQGTPAVMKNTYGDGNSYYIGARAESAFQNDFYDQLIQELAIIPPFEANHSENVSVQVRKGPDSAYIFVMNFGTDEETITFEDEVIDLITGEKVARKITLNGYGVRVFKKI</sequence>
<keyword evidence="4 6" id="KW-0378">Hydrolase</keyword>
<keyword evidence="9" id="KW-0479">Metal-binding</keyword>
<dbReference type="GO" id="GO:0009341">
    <property type="term" value="C:beta-galactosidase complex"/>
    <property type="evidence" value="ECO:0007669"/>
    <property type="project" value="InterPro"/>
</dbReference>
<feature type="domain" description="Beta-galactosidase C-terminal" evidence="12">
    <location>
        <begin position="628"/>
        <end position="684"/>
    </location>
</feature>
<dbReference type="Gene3D" id="3.20.20.80">
    <property type="entry name" value="Glycosidases"/>
    <property type="match status" value="1"/>
</dbReference>